<organism evidence="7 8">
    <name type="scientific">Aromia moschata</name>
    <dbReference type="NCBI Taxonomy" id="1265417"/>
    <lineage>
        <taxon>Eukaryota</taxon>
        <taxon>Metazoa</taxon>
        <taxon>Ecdysozoa</taxon>
        <taxon>Arthropoda</taxon>
        <taxon>Hexapoda</taxon>
        <taxon>Insecta</taxon>
        <taxon>Pterygota</taxon>
        <taxon>Neoptera</taxon>
        <taxon>Endopterygota</taxon>
        <taxon>Coleoptera</taxon>
        <taxon>Polyphaga</taxon>
        <taxon>Cucujiformia</taxon>
        <taxon>Chrysomeloidea</taxon>
        <taxon>Cerambycidae</taxon>
        <taxon>Cerambycinae</taxon>
        <taxon>Callichromatini</taxon>
        <taxon>Aromia</taxon>
    </lineage>
</organism>
<evidence type="ECO:0000313" key="7">
    <source>
        <dbReference type="EMBL" id="KAJ8952827.1"/>
    </source>
</evidence>
<keyword evidence="2" id="KW-0479">Metal-binding</keyword>
<dbReference type="InterPro" id="IPR052115">
    <property type="entry name" value="NEXT_complex_subunit_ZCCHC8"/>
</dbReference>
<name>A0AAV8YNF3_9CUCU</name>
<dbReference type="Proteomes" id="UP001162162">
    <property type="component" value="Unassembled WGS sequence"/>
</dbReference>
<evidence type="ECO:0000256" key="4">
    <source>
        <dbReference type="ARBA" id="ARBA00022833"/>
    </source>
</evidence>
<evidence type="ECO:0000256" key="1">
    <source>
        <dbReference type="ARBA" id="ARBA00004123"/>
    </source>
</evidence>
<comment type="subcellular location">
    <subcellularLocation>
        <location evidence="1">Nucleus</location>
    </subcellularLocation>
</comment>
<keyword evidence="5" id="KW-0539">Nucleus</keyword>
<protein>
    <recommendedName>
        <fullName evidence="6">PSP proline-rich domain-containing protein</fullName>
    </recommendedName>
</protein>
<dbReference type="GO" id="GO:0008270">
    <property type="term" value="F:zinc ion binding"/>
    <property type="evidence" value="ECO:0007669"/>
    <property type="project" value="UniProtKB-KW"/>
</dbReference>
<dbReference type="Pfam" id="PF04046">
    <property type="entry name" value="PSP"/>
    <property type="match status" value="1"/>
</dbReference>
<sequence>MKRVYLLLHPLKKNHHLLKKKKKKKNKKERDLFVLDNNPSVDENNGLCTKYCTKFQIDRSEKSTEDESEIKISAQTCFNCDNNHAIKDCPLPKNFAKINAARQRFKAQKQTSRYHLEEDQKYGHLIPGIISNNLREALGLRKNQLPPFIYHMRTLGYPPGWLEEAKFLHSNLEMFDTEGNNVRALTKKKQGLDPDKIINYPGFNVPVPKDVKDENRQYRVPPFSEKFSKQAMIDFFEKQYTKDQDDFETCDMDLDASFEENKEKNDIKIVVEKVMIVNPVLSELKDIDSNLPSPSLIDLEKEKENLLAALEDNTSCNPKSVEIAGEEPEKSDCEVISDIEKSQITEVSLDENLLIDIEKAKDSSTSLSSPPISSGLNTVKNSSFGTPILKSNSPYSRLPNPDNFMKDVSPVINFENLPNSTGKYEQMTEVLQKVRSTLRKNLQNCKS</sequence>
<dbReference type="PANTHER" id="PTHR13316">
    <property type="entry name" value="ZINC FINGER, CCHC DOMAIN CONTAINING 8"/>
    <property type="match status" value="1"/>
</dbReference>
<dbReference type="InterPro" id="IPR006568">
    <property type="entry name" value="PSP_pro-rich"/>
</dbReference>
<dbReference type="GO" id="GO:0071013">
    <property type="term" value="C:catalytic step 2 spliceosome"/>
    <property type="evidence" value="ECO:0007669"/>
    <property type="project" value="TreeGrafter"/>
</dbReference>
<keyword evidence="3" id="KW-0863">Zinc-finger</keyword>
<proteinExistence type="predicted"/>
<evidence type="ECO:0000256" key="5">
    <source>
        <dbReference type="ARBA" id="ARBA00023242"/>
    </source>
</evidence>
<dbReference type="PANTHER" id="PTHR13316:SF0">
    <property type="entry name" value="ZINC FINGER CCHC DOMAIN-CONTAINING PROTEIN 8"/>
    <property type="match status" value="1"/>
</dbReference>
<evidence type="ECO:0000259" key="6">
    <source>
        <dbReference type="SMART" id="SM00581"/>
    </source>
</evidence>
<keyword evidence="4" id="KW-0862">Zinc</keyword>
<dbReference type="EMBL" id="JAPWTK010000064">
    <property type="protein sequence ID" value="KAJ8952827.1"/>
    <property type="molecule type" value="Genomic_DNA"/>
</dbReference>
<evidence type="ECO:0000313" key="8">
    <source>
        <dbReference type="Proteomes" id="UP001162162"/>
    </source>
</evidence>
<evidence type="ECO:0000256" key="2">
    <source>
        <dbReference type="ARBA" id="ARBA00022723"/>
    </source>
</evidence>
<evidence type="ECO:0000256" key="3">
    <source>
        <dbReference type="ARBA" id="ARBA00022771"/>
    </source>
</evidence>
<comment type="caution">
    <text evidence="7">The sequence shown here is derived from an EMBL/GenBank/DDBJ whole genome shotgun (WGS) entry which is preliminary data.</text>
</comment>
<dbReference type="AlphaFoldDB" id="A0AAV8YNF3"/>
<accession>A0AAV8YNF3</accession>
<reference evidence="7" key="1">
    <citation type="journal article" date="2023" name="Insect Mol. Biol.">
        <title>Genome sequencing provides insights into the evolution of gene families encoding plant cell wall-degrading enzymes in longhorned beetles.</title>
        <authorList>
            <person name="Shin N.R."/>
            <person name="Okamura Y."/>
            <person name="Kirsch R."/>
            <person name="Pauchet Y."/>
        </authorList>
    </citation>
    <scope>NUCLEOTIDE SEQUENCE</scope>
    <source>
        <strain evidence="7">AMC_N1</strain>
    </source>
</reference>
<gene>
    <name evidence="7" type="ORF">NQ318_008148</name>
</gene>
<dbReference type="GO" id="GO:0003723">
    <property type="term" value="F:RNA binding"/>
    <property type="evidence" value="ECO:0007669"/>
    <property type="project" value="TreeGrafter"/>
</dbReference>
<keyword evidence="8" id="KW-1185">Reference proteome</keyword>
<feature type="domain" description="PSP proline-rich" evidence="6">
    <location>
        <begin position="122"/>
        <end position="174"/>
    </location>
</feature>
<dbReference type="SMART" id="SM00581">
    <property type="entry name" value="PSP"/>
    <property type="match status" value="1"/>
</dbReference>